<comment type="caution">
    <text evidence="1">The sequence shown here is derived from an EMBL/GenBank/DDBJ whole genome shotgun (WGS) entry which is preliminary data.</text>
</comment>
<protein>
    <submittedName>
        <fullName evidence="1">Uncharacterized protein</fullName>
    </submittedName>
</protein>
<evidence type="ECO:0000313" key="2">
    <source>
        <dbReference type="Proteomes" id="UP000052167"/>
    </source>
</evidence>
<evidence type="ECO:0000313" key="1">
    <source>
        <dbReference type="EMBL" id="KEQ10279.1"/>
    </source>
</evidence>
<sequence>MSNIATIANRDTVADSLSGLTDENQSWLGLLMQNPSADETLFDGLHLFLDRQAEAQFLNALKLQRCGEWLGNSAPPRLQVRLMEAAKSSQHAAYTAFREGLVSSGGLERAYPKARI</sequence>
<organism evidence="1 2">
    <name type="scientific">Pseudorhizobium pelagicum</name>
    <dbReference type="NCBI Taxonomy" id="1509405"/>
    <lineage>
        <taxon>Bacteria</taxon>
        <taxon>Pseudomonadati</taxon>
        <taxon>Pseudomonadota</taxon>
        <taxon>Alphaproteobacteria</taxon>
        <taxon>Hyphomicrobiales</taxon>
        <taxon>Rhizobiaceae</taxon>
        <taxon>Rhizobium/Agrobacterium group</taxon>
        <taxon>Pseudorhizobium</taxon>
    </lineage>
</organism>
<proteinExistence type="predicted"/>
<dbReference type="EMBL" id="JOKJ01000003">
    <property type="protein sequence ID" value="KEQ10279.1"/>
    <property type="molecule type" value="Genomic_DNA"/>
</dbReference>
<reference evidence="1 2" key="1">
    <citation type="submission" date="2014-06" db="EMBL/GenBank/DDBJ databases">
        <title>Rhizobium pelagicum/R2-400B4.</title>
        <authorList>
            <person name="Kimes N.E."/>
            <person name="Lopez-Perez M."/>
        </authorList>
    </citation>
    <scope>NUCLEOTIDE SEQUENCE [LARGE SCALE GENOMIC DNA]</scope>
    <source>
        <strain evidence="1 2">R2-400B4</strain>
    </source>
</reference>
<dbReference type="AlphaFoldDB" id="A0A922P345"/>
<dbReference type="OrthoDB" id="8277635at2"/>
<dbReference type="RefSeq" id="WP_029618050.1">
    <property type="nucleotide sequence ID" value="NZ_CAJXID010000001.1"/>
</dbReference>
<name>A0A922P345_9HYPH</name>
<gene>
    <name evidence="1" type="ORF">GV68_15290</name>
</gene>
<dbReference type="Proteomes" id="UP000052167">
    <property type="component" value="Unassembled WGS sequence"/>
</dbReference>
<keyword evidence="2" id="KW-1185">Reference proteome</keyword>
<accession>A0A922P345</accession>